<reference evidence="10 11" key="1">
    <citation type="submission" date="2019-04" db="EMBL/GenBank/DDBJ databases">
        <authorList>
            <person name="Van Vliet M D."/>
        </authorList>
    </citation>
    <scope>NUCLEOTIDE SEQUENCE [LARGE SCALE GENOMIC DNA]</scope>
    <source>
        <strain evidence="10 11">F21</strain>
    </source>
</reference>
<feature type="domain" description="RCK C-terminal" evidence="9">
    <location>
        <begin position="288"/>
        <end position="372"/>
    </location>
</feature>
<dbReference type="Pfam" id="PF06826">
    <property type="entry name" value="Asp-Al_Ex"/>
    <property type="match status" value="2"/>
</dbReference>
<comment type="subcellular location">
    <subcellularLocation>
        <location evidence="1">Cell membrane</location>
        <topology evidence="1">Multi-pass membrane protein</topology>
    </subcellularLocation>
</comment>
<feature type="transmembrane region" description="Helical" evidence="8">
    <location>
        <begin position="63"/>
        <end position="85"/>
    </location>
</feature>
<feature type="transmembrane region" description="Helical" evidence="8">
    <location>
        <begin position="406"/>
        <end position="425"/>
    </location>
</feature>
<feature type="transmembrane region" description="Helical" evidence="8">
    <location>
        <begin position="382"/>
        <end position="400"/>
    </location>
</feature>
<dbReference type="Proteomes" id="UP000346198">
    <property type="component" value="Unassembled WGS sequence"/>
</dbReference>
<comment type="similarity">
    <text evidence="2">Belongs to the AAE transporter (TC 2.A.81) family.</text>
</comment>
<sequence>MEIDLHKLFNENMALMIFTVVSLGLLLGRVKIGKIELGSTTGVLLVGLLFGHLGFVASPTLGTFGFTIFIFAVGLQAGPTFFSVFRTDGLKYFILSIVVAVSGVGIVVLLGLVLDLEFGMNAGILAGALTSTPTLVGAQDAIGSMASLPDGLATEKALQNLSVGYAITYIFGTVGLIAFIRYIPVLLKLDLPAEARKLAEEQGFTRKTELSGEAKHLPLIRAYKIPAKFCGRSVAELRAAGENLVPLRIRRNGKIIEAANDVVFEEADVLSLVTSLKVHEDREADIGEEVLDPELLSYDITTKEIVVIKSEFSGKSLKELGIAQNYGCFVRALTRANINLSIEDHVVVNKGDRVSVTGEAGHLDKLAERMGRIESEETETDLFVFSVGILGGIMLGLVMLKLGSVSIGLGSAGGLLLVGILFGYFRSMYPAFGGVPKAARNILMEFGLVLFMAGVGLKAGSGIVEGFMNAGPQLLLAGIVITLVPVSIGYFFGSKVLKMNPAILLGSITGAMTSTPSLNVVTSAAKSEVPALGYAGTYTFANVLLTFAGALLVRLL</sequence>
<dbReference type="Pfam" id="PF02080">
    <property type="entry name" value="TrkA_C"/>
    <property type="match status" value="1"/>
</dbReference>
<evidence type="ECO:0000256" key="4">
    <source>
        <dbReference type="ARBA" id="ARBA00022475"/>
    </source>
</evidence>
<keyword evidence="11" id="KW-1185">Reference proteome</keyword>
<evidence type="ECO:0000256" key="3">
    <source>
        <dbReference type="ARBA" id="ARBA00022448"/>
    </source>
</evidence>
<evidence type="ECO:0000256" key="5">
    <source>
        <dbReference type="ARBA" id="ARBA00022692"/>
    </source>
</evidence>
<dbReference type="GO" id="GO:0005886">
    <property type="term" value="C:plasma membrane"/>
    <property type="evidence" value="ECO:0007669"/>
    <property type="project" value="UniProtKB-SubCell"/>
</dbReference>
<feature type="transmembrane region" description="Helical" evidence="8">
    <location>
        <begin position="474"/>
        <end position="492"/>
    </location>
</feature>
<dbReference type="Gene3D" id="3.30.70.1450">
    <property type="entry name" value="Regulator of K+ conductance, C-terminal domain"/>
    <property type="match status" value="1"/>
</dbReference>
<proteinExistence type="inferred from homology"/>
<dbReference type="EMBL" id="CAAHFH010000002">
    <property type="protein sequence ID" value="VGO21147.1"/>
    <property type="molecule type" value="Genomic_DNA"/>
</dbReference>
<evidence type="ECO:0000313" key="11">
    <source>
        <dbReference type="Proteomes" id="UP000346198"/>
    </source>
</evidence>
<keyword evidence="4" id="KW-1003">Cell membrane</keyword>
<evidence type="ECO:0000256" key="6">
    <source>
        <dbReference type="ARBA" id="ARBA00022989"/>
    </source>
</evidence>
<keyword evidence="3" id="KW-0813">Transport</keyword>
<dbReference type="SUPFAM" id="SSF116726">
    <property type="entry name" value="TrkA C-terminal domain-like"/>
    <property type="match status" value="2"/>
</dbReference>
<feature type="transmembrane region" description="Helical" evidence="8">
    <location>
        <begin position="504"/>
        <end position="525"/>
    </location>
</feature>
<dbReference type="InterPro" id="IPR006037">
    <property type="entry name" value="RCK_C"/>
</dbReference>
<evidence type="ECO:0000256" key="8">
    <source>
        <dbReference type="SAM" id="Phobius"/>
    </source>
</evidence>
<dbReference type="RefSeq" id="WP_136062633.1">
    <property type="nucleotide sequence ID" value="NZ_CAAHFH010000002.1"/>
</dbReference>
<organism evidence="10 11">
    <name type="scientific">Pontiella sulfatireligans</name>
    <dbReference type="NCBI Taxonomy" id="2750658"/>
    <lineage>
        <taxon>Bacteria</taxon>
        <taxon>Pseudomonadati</taxon>
        <taxon>Kiritimatiellota</taxon>
        <taxon>Kiritimatiellia</taxon>
        <taxon>Kiritimatiellales</taxon>
        <taxon>Pontiellaceae</taxon>
        <taxon>Pontiella</taxon>
    </lineage>
</organism>
<dbReference type="NCBIfam" id="TIGR01625">
    <property type="entry name" value="YidE_YbjL_dupl"/>
    <property type="match status" value="2"/>
</dbReference>
<dbReference type="PROSITE" id="PS51202">
    <property type="entry name" value="RCK_C"/>
    <property type="match status" value="1"/>
</dbReference>
<evidence type="ECO:0000256" key="2">
    <source>
        <dbReference type="ARBA" id="ARBA00009854"/>
    </source>
</evidence>
<dbReference type="GO" id="GO:0006813">
    <property type="term" value="P:potassium ion transport"/>
    <property type="evidence" value="ECO:0007669"/>
    <property type="project" value="InterPro"/>
</dbReference>
<feature type="transmembrane region" description="Helical" evidence="8">
    <location>
        <begin position="12"/>
        <end position="30"/>
    </location>
</feature>
<evidence type="ECO:0000313" key="10">
    <source>
        <dbReference type="EMBL" id="VGO21147.1"/>
    </source>
</evidence>
<dbReference type="GO" id="GO:0008324">
    <property type="term" value="F:monoatomic cation transmembrane transporter activity"/>
    <property type="evidence" value="ECO:0007669"/>
    <property type="project" value="InterPro"/>
</dbReference>
<evidence type="ECO:0000259" key="9">
    <source>
        <dbReference type="PROSITE" id="PS51202"/>
    </source>
</evidence>
<feature type="transmembrane region" description="Helical" evidence="8">
    <location>
        <begin position="446"/>
        <end position="468"/>
    </location>
</feature>
<evidence type="ECO:0000256" key="7">
    <source>
        <dbReference type="ARBA" id="ARBA00023136"/>
    </source>
</evidence>
<keyword evidence="7 8" id="KW-0472">Membrane</keyword>
<name>A0A6C2UPA9_9BACT</name>
<gene>
    <name evidence="10" type="primary">aspT_1</name>
    <name evidence="10" type="ORF">SCARR_03218</name>
</gene>
<accession>A0A6C2UPA9</accession>
<dbReference type="InterPro" id="IPR006512">
    <property type="entry name" value="YidE_YbjL"/>
</dbReference>
<dbReference type="PANTHER" id="PTHR30445">
    <property type="entry name" value="K(+)_H(+) ANTIPORTER SUBUNIT KHTT"/>
    <property type="match status" value="1"/>
</dbReference>
<keyword evidence="5 8" id="KW-0812">Transmembrane</keyword>
<protein>
    <submittedName>
        <fullName evidence="10">Aspartate/alanine antiporter</fullName>
    </submittedName>
</protein>
<feature type="transmembrane region" description="Helical" evidence="8">
    <location>
        <begin position="166"/>
        <end position="187"/>
    </location>
</feature>
<dbReference type="InterPro" id="IPR036721">
    <property type="entry name" value="RCK_C_sf"/>
</dbReference>
<keyword evidence="6 8" id="KW-1133">Transmembrane helix</keyword>
<dbReference type="AlphaFoldDB" id="A0A6C2UPA9"/>
<feature type="transmembrane region" description="Helical" evidence="8">
    <location>
        <begin position="92"/>
        <end position="114"/>
    </location>
</feature>
<dbReference type="PANTHER" id="PTHR30445:SF10">
    <property type="entry name" value="TRANSPORT PROTEIN YBJL-RELATED"/>
    <property type="match status" value="1"/>
</dbReference>
<feature type="transmembrane region" description="Helical" evidence="8">
    <location>
        <begin position="531"/>
        <end position="553"/>
    </location>
</feature>
<evidence type="ECO:0000256" key="1">
    <source>
        <dbReference type="ARBA" id="ARBA00004651"/>
    </source>
</evidence>
<feature type="transmembrane region" description="Helical" evidence="8">
    <location>
        <begin position="37"/>
        <end position="57"/>
    </location>
</feature>
<dbReference type="InterPro" id="IPR050144">
    <property type="entry name" value="AAE_transporter"/>
</dbReference>